<name>A0A9W7Y3L7_9FUNG</name>
<dbReference type="EMBL" id="JANBOJ010000069">
    <property type="protein sequence ID" value="KAJ1723368.1"/>
    <property type="molecule type" value="Genomic_DNA"/>
</dbReference>
<feature type="compositionally biased region" description="Polar residues" evidence="2">
    <location>
        <begin position="34"/>
        <end position="47"/>
    </location>
</feature>
<feature type="compositionally biased region" description="Low complexity" evidence="2">
    <location>
        <begin position="995"/>
        <end position="1008"/>
    </location>
</feature>
<proteinExistence type="predicted"/>
<dbReference type="PANTHER" id="PTHR15526:SF5">
    <property type="entry name" value="MUSKELIN"/>
    <property type="match status" value="1"/>
</dbReference>
<dbReference type="Gene3D" id="2.120.10.80">
    <property type="entry name" value="Kelch-type beta propeller"/>
    <property type="match status" value="1"/>
</dbReference>
<accession>A0A9W7Y3L7</accession>
<dbReference type="InterPro" id="IPR010565">
    <property type="entry name" value="Muskelin_N"/>
</dbReference>
<dbReference type="PROSITE" id="PS50896">
    <property type="entry name" value="LISH"/>
    <property type="match status" value="1"/>
</dbReference>
<evidence type="ECO:0000313" key="5">
    <source>
        <dbReference type="Proteomes" id="UP001149813"/>
    </source>
</evidence>
<comment type="caution">
    <text evidence="4">The sequence shown here is derived from an EMBL/GenBank/DDBJ whole genome shotgun (WGS) entry which is preliminary data.</text>
</comment>
<feature type="domain" description="Muskelin N-terminal" evidence="3">
    <location>
        <begin position="232"/>
        <end position="332"/>
    </location>
</feature>
<sequence length="1158" mass="128664">MTASNGIQPNAIAQAGMSEADCGQRHAGLGDGELQQTPASADSSAQRPSPAAADRAYNLSAPFMTNANYRIIPPAPDAFSSAASTSLGAERARIALQSLVSDLPAWIASSARSKTYFLATSPIVDGGGAFTGENQPCHEGALGNQAGDSVDMTMQVDGVQELRTEYEVLPYEVHSWSSHSANFLPNNIIVDRPHDQASRWATVVNNHRQYITLRLERPALVRSIKFGKFYKSLRNDSEPEIISLRQKLDGYYIPCQFIKIQPLLAYDQKFNFSIWHVELQGTMDPRIMQVILSDFNRLKEQEVVRSCLRFFRDRGYNDAYNALERQVGTPLEMPVLTQIYKALVESRDYDKAECLLFEAEAKGMFSDCISKVPYVAKWGPADLYAAADPPARGGHQMCINKEDRLVYLYGGWDGSCNLGDFWVYSIDSGIWRCISSNTHNESGPGPRSCHSMCFDSVYKCVYIMGKYVEREYRGNTSLENDLYCYDTRRNEWIVLSENTEVQNGPKLLFNSQMVFDPRHCYLYVYGGKVVLPDSNDSTIVYSGMYRYDLRKHRWTRLKPDFHMLEQEHHVRGRYFHSMTIDSDQQRLYILSSKRDVSTPGDLFIYDIASHTFYEKMADLSATSPSKQPITQQSYLAEKQRLNPIYSAVQSQLPSLPPSTNDHHPHHVHVPQDGRTIRLTLDAERQELYVLASAQNDTGIPSTSLPIQSLLSMRNGRGLPSSYYEQAVSHHQYTSASHAQSSLAGAGFHPCSSLMDSGVRYDTVPYGATDSSGRSGSLIRSNRSSARATGGGSGNQTERKAQPFHLPTDHILMVVFCYHIPTETWTEVYNSARAAEEFVSAMNDPNRASSDGALGVGRIVPPFPLPRFAQDWVYDSTTRKHHMFGGNPSRPSDKSARFNDTWTLEFKRPTEQDILRRTLYLVRQRRFLDMCVGIGLPQSHTSHSTRPLGEFKTSAIPSPKTSLLDNSDPGSPNGKRSSPLCAGNGLTEHQSQRPRVSASISTTPSPSAVPRAQNVSMSAYTGMSIDSETEVTAASCSDSHSSSSSSSPSPTSSSISGGISTPTAGSAASAHTAQALNYLQRYIAPLVNYDDPSEYQSFHALSTALFQISSLLSPKHAPQSEDVLRKARADVYEALLVYFPESQQQPRLRLDDMVMSMLK</sequence>
<gene>
    <name evidence="4" type="ORF">LPJ53_002272</name>
</gene>
<feature type="region of interest" description="Disordered" evidence="2">
    <location>
        <begin position="650"/>
        <end position="671"/>
    </location>
</feature>
<dbReference type="AlphaFoldDB" id="A0A9W7Y3L7"/>
<feature type="compositionally biased region" description="Polar residues" evidence="2">
    <location>
        <begin position="954"/>
        <end position="975"/>
    </location>
</feature>
<feature type="region of interest" description="Disordered" evidence="2">
    <location>
        <begin position="1029"/>
        <end position="1064"/>
    </location>
</feature>
<dbReference type="Pfam" id="PF24681">
    <property type="entry name" value="Kelch_KLHDC2_KLHL20_DRC7"/>
    <property type="match status" value="1"/>
</dbReference>
<evidence type="ECO:0000256" key="1">
    <source>
        <dbReference type="ARBA" id="ARBA00022737"/>
    </source>
</evidence>
<dbReference type="OrthoDB" id="10052615at2759"/>
<evidence type="ECO:0000259" key="3">
    <source>
        <dbReference type="Pfam" id="PF06588"/>
    </source>
</evidence>
<keyword evidence="1" id="KW-0677">Repeat</keyword>
<keyword evidence="5" id="KW-1185">Reference proteome</keyword>
<dbReference type="Proteomes" id="UP001149813">
    <property type="component" value="Unassembled WGS sequence"/>
</dbReference>
<dbReference type="Gene3D" id="2.60.120.260">
    <property type="entry name" value="Galactose-binding domain-like"/>
    <property type="match status" value="2"/>
</dbReference>
<protein>
    <recommendedName>
        <fullName evidence="3">Muskelin N-terminal domain-containing protein</fullName>
    </recommendedName>
</protein>
<evidence type="ECO:0000256" key="2">
    <source>
        <dbReference type="SAM" id="MobiDB-lite"/>
    </source>
</evidence>
<organism evidence="4 5">
    <name type="scientific">Coemansia erecta</name>
    <dbReference type="NCBI Taxonomy" id="147472"/>
    <lineage>
        <taxon>Eukaryota</taxon>
        <taxon>Fungi</taxon>
        <taxon>Fungi incertae sedis</taxon>
        <taxon>Zoopagomycota</taxon>
        <taxon>Kickxellomycotina</taxon>
        <taxon>Kickxellomycetes</taxon>
        <taxon>Kickxellales</taxon>
        <taxon>Kickxellaceae</taxon>
        <taxon>Coemansia</taxon>
    </lineage>
</organism>
<dbReference type="InterPro" id="IPR052456">
    <property type="entry name" value="CTLH_complex_component"/>
</dbReference>
<feature type="region of interest" description="Disordered" evidence="2">
    <location>
        <begin position="1"/>
        <end position="53"/>
    </location>
</feature>
<dbReference type="PANTHER" id="PTHR15526">
    <property type="entry name" value="MUSKELIN"/>
    <property type="match status" value="1"/>
</dbReference>
<dbReference type="SUPFAM" id="SSF117281">
    <property type="entry name" value="Kelch motif"/>
    <property type="match status" value="1"/>
</dbReference>
<evidence type="ECO:0000313" key="4">
    <source>
        <dbReference type="EMBL" id="KAJ1723368.1"/>
    </source>
</evidence>
<feature type="region of interest" description="Disordered" evidence="2">
    <location>
        <begin position="937"/>
        <end position="1012"/>
    </location>
</feature>
<feature type="compositionally biased region" description="Polar residues" evidence="2">
    <location>
        <begin position="768"/>
        <end position="778"/>
    </location>
</feature>
<feature type="compositionally biased region" description="Polar residues" evidence="2">
    <location>
        <begin position="650"/>
        <end position="659"/>
    </location>
</feature>
<dbReference type="GO" id="GO:0005737">
    <property type="term" value="C:cytoplasm"/>
    <property type="evidence" value="ECO:0007669"/>
    <property type="project" value="TreeGrafter"/>
</dbReference>
<feature type="region of interest" description="Disordered" evidence="2">
    <location>
        <begin position="765"/>
        <end position="800"/>
    </location>
</feature>
<dbReference type="InterPro" id="IPR006594">
    <property type="entry name" value="LisH"/>
</dbReference>
<dbReference type="InterPro" id="IPR015915">
    <property type="entry name" value="Kelch-typ_b-propeller"/>
</dbReference>
<feature type="compositionally biased region" description="Low complexity" evidence="2">
    <location>
        <begin position="1031"/>
        <end position="1064"/>
    </location>
</feature>
<dbReference type="Pfam" id="PF06588">
    <property type="entry name" value="Muskelin_N"/>
    <property type="match status" value="1"/>
</dbReference>
<reference evidence="4" key="1">
    <citation type="submission" date="2022-07" db="EMBL/GenBank/DDBJ databases">
        <title>Phylogenomic reconstructions and comparative analyses of Kickxellomycotina fungi.</title>
        <authorList>
            <person name="Reynolds N.K."/>
            <person name="Stajich J.E."/>
            <person name="Barry K."/>
            <person name="Grigoriev I.V."/>
            <person name="Crous P."/>
            <person name="Smith M.E."/>
        </authorList>
    </citation>
    <scope>NUCLEOTIDE SEQUENCE</scope>
    <source>
        <strain evidence="4">NBRC 32514</strain>
    </source>
</reference>